<dbReference type="CDD" id="cd00657">
    <property type="entry name" value="Ferritin_like"/>
    <property type="match status" value="1"/>
</dbReference>
<evidence type="ECO:0000313" key="3">
    <source>
        <dbReference type="EMBL" id="KEI44381.1"/>
    </source>
</evidence>
<dbReference type="Gene3D" id="1.20.1260.10">
    <property type="match status" value="1"/>
</dbReference>
<accession>A0A073AYH2</accession>
<dbReference type="InterPro" id="IPR012347">
    <property type="entry name" value="Ferritin-like"/>
</dbReference>
<proteinExistence type="predicted"/>
<dbReference type="STRING" id="28042.GU90_09340"/>
<organism evidence="3 4">
    <name type="scientific">Saccharopolyspora rectivirgula</name>
    <dbReference type="NCBI Taxonomy" id="28042"/>
    <lineage>
        <taxon>Bacteria</taxon>
        <taxon>Bacillati</taxon>
        <taxon>Actinomycetota</taxon>
        <taxon>Actinomycetes</taxon>
        <taxon>Pseudonocardiales</taxon>
        <taxon>Pseudonocardiaceae</taxon>
        <taxon>Saccharopolyspora</taxon>
    </lineage>
</organism>
<dbReference type="RefSeq" id="WP_029719315.1">
    <property type="nucleotide sequence ID" value="NZ_JNVU01000025.1"/>
</dbReference>
<name>A0A073AYH2_9PSEU</name>
<gene>
    <name evidence="3" type="ORF">GU90_09340</name>
</gene>
<dbReference type="InterPro" id="IPR009078">
    <property type="entry name" value="Ferritin-like_SF"/>
</dbReference>
<dbReference type="Proteomes" id="UP000031419">
    <property type="component" value="Unassembled WGS sequence"/>
</dbReference>
<feature type="domain" description="DUF4439" evidence="2">
    <location>
        <begin position="11"/>
        <end position="146"/>
    </location>
</feature>
<reference evidence="3 4" key="1">
    <citation type="submission" date="2014-06" db="EMBL/GenBank/DDBJ databases">
        <title>Saccharopolyspora rectivirgula DSM-43113 Genome sequencing.</title>
        <authorList>
            <person name="Barrera C."/>
            <person name="Millon L."/>
            <person name="Rognon B."/>
            <person name="Zaugg C."/>
            <person name="Monod M."/>
        </authorList>
    </citation>
    <scope>NUCLEOTIDE SEQUENCE [LARGE SCALE GENOMIC DNA]</scope>
    <source>
        <strain evidence="3 4">DSM 43113</strain>
    </source>
</reference>
<keyword evidence="4" id="KW-1185">Reference proteome</keyword>
<evidence type="ECO:0000259" key="2">
    <source>
        <dbReference type="Pfam" id="PF14530"/>
    </source>
</evidence>
<dbReference type="SUPFAM" id="SSF47240">
    <property type="entry name" value="Ferritin-like"/>
    <property type="match status" value="1"/>
</dbReference>
<dbReference type="Pfam" id="PF14530">
    <property type="entry name" value="DUF4439"/>
    <property type="match status" value="1"/>
</dbReference>
<evidence type="ECO:0000256" key="1">
    <source>
        <dbReference type="SAM" id="MobiDB-lite"/>
    </source>
</evidence>
<dbReference type="AlphaFoldDB" id="A0A073AYH2"/>
<dbReference type="eggNOG" id="ENOG5033HJF">
    <property type="taxonomic scope" value="Bacteria"/>
</dbReference>
<sequence length="147" mass="16084">MSELSETETDALRDAISAEHAAVWVYGFATAFTSSSVRSAVVEAAEEHARQRDNAQRVLQDAGQRPPAAQPAYDIDQEVTDEKSAIQLLVTAEQDCQTGWRSVLENSENAELRRLALTGLTDSATRCTRWRITAGQRPAAPVFPGRP</sequence>
<protein>
    <submittedName>
        <fullName evidence="3">Ferritin</fullName>
    </submittedName>
</protein>
<feature type="region of interest" description="Disordered" evidence="1">
    <location>
        <begin position="48"/>
        <end position="71"/>
    </location>
</feature>
<evidence type="ECO:0000313" key="4">
    <source>
        <dbReference type="Proteomes" id="UP000031419"/>
    </source>
</evidence>
<dbReference type="InterPro" id="IPR029447">
    <property type="entry name" value="DUF4439"/>
</dbReference>
<dbReference type="OrthoDB" id="5192349at2"/>
<comment type="caution">
    <text evidence="3">The sequence shown here is derived from an EMBL/GenBank/DDBJ whole genome shotgun (WGS) entry which is preliminary data.</text>
</comment>
<dbReference type="EMBL" id="JNVU01000025">
    <property type="protein sequence ID" value="KEI44381.1"/>
    <property type="molecule type" value="Genomic_DNA"/>
</dbReference>